<proteinExistence type="predicted"/>
<dbReference type="InterPro" id="IPR050863">
    <property type="entry name" value="CenT-Element_Derived"/>
</dbReference>
<comment type="caution">
    <text evidence="3">The sequence shown here is derived from an EMBL/GenBank/DDBJ whole genome shotgun (WGS) entry which is preliminary data.</text>
</comment>
<feature type="domain" description="DDE-1" evidence="2">
    <location>
        <begin position="152"/>
        <end position="283"/>
    </location>
</feature>
<accession>A0A162R8W8</accession>
<dbReference type="AlphaFoldDB" id="A0A162R8W8"/>
<dbReference type="OrthoDB" id="8191755at2759"/>
<reference evidence="3 4" key="1">
    <citation type="submission" date="2016-03" db="EMBL/GenBank/DDBJ databases">
        <title>EvidentialGene: Evidence-directed Construction of Genes on Genomes.</title>
        <authorList>
            <person name="Gilbert D.G."/>
            <person name="Choi J.-H."/>
            <person name="Mockaitis K."/>
            <person name="Colbourne J."/>
            <person name="Pfrender M."/>
        </authorList>
    </citation>
    <scope>NUCLEOTIDE SEQUENCE [LARGE SCALE GENOMIC DNA]</scope>
    <source>
        <strain evidence="3 4">Xinb3</strain>
        <tissue evidence="3">Complete organism</tissue>
    </source>
</reference>
<dbReference type="PANTHER" id="PTHR19303:SF71">
    <property type="entry name" value="ZINC FINGER PHD-TYPE DOMAIN-CONTAINING PROTEIN"/>
    <property type="match status" value="1"/>
</dbReference>
<protein>
    <recommendedName>
        <fullName evidence="2">DDE-1 domain-containing protein</fullName>
    </recommendedName>
</protein>
<dbReference type="EMBL" id="LRGB01000220">
    <property type="protein sequence ID" value="KZS20320.1"/>
    <property type="molecule type" value="Genomic_DNA"/>
</dbReference>
<keyword evidence="4" id="KW-1185">Reference proteome</keyword>
<dbReference type="GO" id="GO:0003677">
    <property type="term" value="F:DNA binding"/>
    <property type="evidence" value="ECO:0007669"/>
    <property type="project" value="TreeGrafter"/>
</dbReference>
<sequence length="495" mass="56012">MKTCWNITGFNMVRNYHRKKEKMPREILISALRQLKLHHDLKWQKISYRKVAESHGISKTTLFTHFQKQILKYEEEEELVEYLKLAMQSNYSLTPSEKLASIFARHQYPPHRIFNIDETSNQTVMAPESVVAIRGTKQVRQTTGAERGTNVSMICFGNAAGGFIPPAYVFPLKNVNRKSMNNSVPGSIAFANGTGWVDGNIMVDVIDHVQHYVQSSQENAVLIVWDNFSAHLDYLVVKKAKDYGMELITLPPHTSHKLQPLDVSVFAALKKYIMTAHMEWYRNNPGKRITIHEVAGLSRDPFHKAMTPSNLISGFKRAGIYPFTMLQPEDPRFSSALITDLQAPSQQNNAQDLVGHEIQTPQQSIEIEGSNKIQTAEDEDDEMDFAKEEGNILTRDCYVLGSTVASTEVDNRQPLGNSDRETVEGGDGTSQSRSAKCETPLRANMTANRVRLAEIMPIPKVIQNGPRHKSRIRIGRSRVLTDPEEMAQLETDYKK</sequence>
<dbReference type="Proteomes" id="UP000076858">
    <property type="component" value="Unassembled WGS sequence"/>
</dbReference>
<dbReference type="InterPro" id="IPR004875">
    <property type="entry name" value="DDE_SF_endonuclease_dom"/>
</dbReference>
<name>A0A162R8W8_9CRUS</name>
<evidence type="ECO:0000313" key="4">
    <source>
        <dbReference type="Proteomes" id="UP000076858"/>
    </source>
</evidence>
<dbReference type="PANTHER" id="PTHR19303">
    <property type="entry name" value="TRANSPOSON"/>
    <property type="match status" value="1"/>
</dbReference>
<dbReference type="STRING" id="35525.A0A162R8W8"/>
<dbReference type="GO" id="GO:0005634">
    <property type="term" value="C:nucleus"/>
    <property type="evidence" value="ECO:0007669"/>
    <property type="project" value="TreeGrafter"/>
</dbReference>
<dbReference type="Pfam" id="PF03184">
    <property type="entry name" value="DDE_1"/>
    <property type="match status" value="1"/>
</dbReference>
<organism evidence="3 4">
    <name type="scientific">Daphnia magna</name>
    <dbReference type="NCBI Taxonomy" id="35525"/>
    <lineage>
        <taxon>Eukaryota</taxon>
        <taxon>Metazoa</taxon>
        <taxon>Ecdysozoa</taxon>
        <taxon>Arthropoda</taxon>
        <taxon>Crustacea</taxon>
        <taxon>Branchiopoda</taxon>
        <taxon>Diplostraca</taxon>
        <taxon>Cladocera</taxon>
        <taxon>Anomopoda</taxon>
        <taxon>Daphniidae</taxon>
        <taxon>Daphnia</taxon>
    </lineage>
</organism>
<dbReference type="Gene3D" id="3.30.420.10">
    <property type="entry name" value="Ribonuclease H-like superfamily/Ribonuclease H"/>
    <property type="match status" value="1"/>
</dbReference>
<feature type="region of interest" description="Disordered" evidence="1">
    <location>
        <begin position="408"/>
        <end position="440"/>
    </location>
</feature>
<evidence type="ECO:0000259" key="2">
    <source>
        <dbReference type="Pfam" id="PF03184"/>
    </source>
</evidence>
<gene>
    <name evidence="3" type="ORF">APZ42_013020</name>
</gene>
<dbReference type="InterPro" id="IPR036397">
    <property type="entry name" value="RNaseH_sf"/>
</dbReference>
<evidence type="ECO:0000256" key="1">
    <source>
        <dbReference type="SAM" id="MobiDB-lite"/>
    </source>
</evidence>
<evidence type="ECO:0000313" key="3">
    <source>
        <dbReference type="EMBL" id="KZS20320.1"/>
    </source>
</evidence>